<dbReference type="PANTHER" id="PTHR30502">
    <property type="entry name" value="2-KETO-3-DEOXY-L-RHAMNONATE ALDOLASE"/>
    <property type="match status" value="1"/>
</dbReference>
<evidence type="ECO:0000259" key="4">
    <source>
        <dbReference type="Pfam" id="PF03328"/>
    </source>
</evidence>
<evidence type="ECO:0000313" key="6">
    <source>
        <dbReference type="Proteomes" id="UP000198525"/>
    </source>
</evidence>
<dbReference type="OrthoDB" id="86160at2"/>
<keyword evidence="3" id="KW-0456">Lyase</keyword>
<keyword evidence="2" id="KW-0479">Metal-binding</keyword>
<dbReference type="InterPro" id="IPR005000">
    <property type="entry name" value="Aldolase/citrate-lyase_domain"/>
</dbReference>
<feature type="domain" description="HpcH/HpaI aldolase/citrate lyase" evidence="4">
    <location>
        <begin position="19"/>
        <end position="240"/>
    </location>
</feature>
<reference evidence="5 6" key="1">
    <citation type="submission" date="2016-10" db="EMBL/GenBank/DDBJ databases">
        <authorList>
            <person name="de Groot N.N."/>
        </authorList>
    </citation>
    <scope>NUCLEOTIDE SEQUENCE [LARGE SCALE GENOMIC DNA]</scope>
    <source>
        <strain evidence="5 6">CGMCC 1.6133</strain>
    </source>
</reference>
<proteinExistence type="inferred from homology"/>
<dbReference type="Proteomes" id="UP000198525">
    <property type="component" value="Unassembled WGS sequence"/>
</dbReference>
<dbReference type="GO" id="GO:0046872">
    <property type="term" value="F:metal ion binding"/>
    <property type="evidence" value="ECO:0007669"/>
    <property type="project" value="UniProtKB-KW"/>
</dbReference>
<dbReference type="GO" id="GO:0005737">
    <property type="term" value="C:cytoplasm"/>
    <property type="evidence" value="ECO:0007669"/>
    <property type="project" value="TreeGrafter"/>
</dbReference>
<dbReference type="InterPro" id="IPR040442">
    <property type="entry name" value="Pyrv_kinase-like_dom_sf"/>
</dbReference>
<dbReference type="Pfam" id="PF03328">
    <property type="entry name" value="HpcH_HpaI"/>
    <property type="match status" value="1"/>
</dbReference>
<dbReference type="Gene3D" id="3.20.20.60">
    <property type="entry name" value="Phosphoenolpyruvate-binding domains"/>
    <property type="match status" value="1"/>
</dbReference>
<dbReference type="SUPFAM" id="SSF51621">
    <property type="entry name" value="Phosphoenolpyruvate/pyruvate domain"/>
    <property type="match status" value="1"/>
</dbReference>
<dbReference type="InterPro" id="IPR050251">
    <property type="entry name" value="HpcH-HpaI_aldolase"/>
</dbReference>
<organism evidence="5 6">
    <name type="scientific">Billgrantia gudaonensis</name>
    <dbReference type="NCBI Taxonomy" id="376427"/>
    <lineage>
        <taxon>Bacteria</taxon>
        <taxon>Pseudomonadati</taxon>
        <taxon>Pseudomonadota</taxon>
        <taxon>Gammaproteobacteria</taxon>
        <taxon>Oceanospirillales</taxon>
        <taxon>Halomonadaceae</taxon>
        <taxon>Billgrantia</taxon>
    </lineage>
</organism>
<dbReference type="RefSeq" id="WP_089686664.1">
    <property type="nucleotide sequence ID" value="NZ_FNES01000010.1"/>
</dbReference>
<dbReference type="InterPro" id="IPR015813">
    <property type="entry name" value="Pyrv/PenolPyrv_kinase-like_dom"/>
</dbReference>
<dbReference type="GO" id="GO:0016832">
    <property type="term" value="F:aldehyde-lyase activity"/>
    <property type="evidence" value="ECO:0007669"/>
    <property type="project" value="TreeGrafter"/>
</dbReference>
<keyword evidence="6" id="KW-1185">Reference proteome</keyword>
<name>A0A1G8YB24_9GAMM</name>
<sequence>MSPRNRTKLALQQGRTVSALWLESASPELAEVAVWAGWKTILIDNEHGVSSLEHTAHLVRAIEAAGGEAVLRIPANDPAYLKKVLDMGVRSIMVPMVNSAEQARAVVDACRYPPQGQRGYAAPIVRASGYGAFRDYARRANDDLLLIAQIEHVDAADNVEAIAGVEGIDMLFIGPNDLAGSMGRLEQLEDGQVRELIGGLERRITASGRLMGTITGPGRDVATLTDSGYRFVAGPNDIALFASTLRQEATLWRERSADFDAC</sequence>
<dbReference type="PANTHER" id="PTHR30502:SF0">
    <property type="entry name" value="PHOSPHOENOLPYRUVATE CARBOXYLASE FAMILY PROTEIN"/>
    <property type="match status" value="1"/>
</dbReference>
<accession>A0A1G8YB24</accession>
<protein>
    <submittedName>
        <fullName evidence="5">4-hydroxy-2-oxoheptanedioate aldolase</fullName>
    </submittedName>
</protein>
<dbReference type="EMBL" id="FNES01000010">
    <property type="protein sequence ID" value="SDJ99260.1"/>
    <property type="molecule type" value="Genomic_DNA"/>
</dbReference>
<gene>
    <name evidence="5" type="ORF">SAMN04487954_11037</name>
</gene>
<evidence type="ECO:0000256" key="3">
    <source>
        <dbReference type="ARBA" id="ARBA00023239"/>
    </source>
</evidence>
<evidence type="ECO:0000313" key="5">
    <source>
        <dbReference type="EMBL" id="SDJ99260.1"/>
    </source>
</evidence>
<evidence type="ECO:0000256" key="1">
    <source>
        <dbReference type="ARBA" id="ARBA00005568"/>
    </source>
</evidence>
<comment type="similarity">
    <text evidence="1">Belongs to the HpcH/HpaI aldolase family.</text>
</comment>
<evidence type="ECO:0000256" key="2">
    <source>
        <dbReference type="ARBA" id="ARBA00022723"/>
    </source>
</evidence>
<dbReference type="AlphaFoldDB" id="A0A1G8YB24"/>
<dbReference type="STRING" id="376427.SAMN04487954_11037"/>